<evidence type="ECO:0000256" key="9">
    <source>
        <dbReference type="ARBA" id="ARBA00023136"/>
    </source>
</evidence>
<evidence type="ECO:0000313" key="12">
    <source>
        <dbReference type="EMBL" id="KYK56200.1"/>
    </source>
</evidence>
<reference evidence="12 13" key="1">
    <citation type="journal article" date="2016" name="Sci. Rep.">
        <title>Insights into Adaptations to a Near-Obligate Nematode Endoparasitic Lifestyle from the Finished Genome of Drechmeria coniospora.</title>
        <authorList>
            <person name="Zhang L."/>
            <person name="Zhou Z."/>
            <person name="Guo Q."/>
            <person name="Fokkens L."/>
            <person name="Miskei M."/>
            <person name="Pocsi I."/>
            <person name="Zhang W."/>
            <person name="Chen M."/>
            <person name="Wang L."/>
            <person name="Sun Y."/>
            <person name="Donzelli B.G."/>
            <person name="Gibson D.M."/>
            <person name="Nelson D.R."/>
            <person name="Luo J.G."/>
            <person name="Rep M."/>
            <person name="Liu H."/>
            <person name="Yang S."/>
            <person name="Wang J."/>
            <person name="Krasnoff S.B."/>
            <person name="Xu Y."/>
            <person name="Molnar I."/>
            <person name="Lin M."/>
        </authorList>
    </citation>
    <scope>NUCLEOTIDE SEQUENCE [LARGE SCALE GENOMIC DNA]</scope>
    <source>
        <strain evidence="12 13">ARSEF 6962</strain>
    </source>
</reference>
<dbReference type="PANTHER" id="PTHR13313:SF0">
    <property type="entry name" value="CYTOCHROME C OXIDASE SUBUNIT 7C, MITOCHONDRIAL"/>
    <property type="match status" value="1"/>
</dbReference>
<evidence type="ECO:0000256" key="5">
    <source>
        <dbReference type="ARBA" id="ARBA00022792"/>
    </source>
</evidence>
<dbReference type="AlphaFoldDB" id="A0A151GGG9"/>
<sequence>MGQKRRLKTAGGQTTNNTRITLDRLDVDTQKLSSPLHPSPPKRLLLFKMFSRAAARTTTTLVSRRGFHATRARLSSPYHYPEGPYSNIPFNPRGKGFALGFWTFVAVGFSAPFGIAVYQTYKEQ</sequence>
<dbReference type="RefSeq" id="XP_040655552.1">
    <property type="nucleotide sequence ID" value="XM_040805448.1"/>
</dbReference>
<keyword evidence="6" id="KW-0809">Transit peptide</keyword>
<dbReference type="Gene3D" id="4.10.49.10">
    <property type="entry name" value="Cytochrome c oxidase subunit VIIc"/>
    <property type="match status" value="1"/>
</dbReference>
<feature type="transmembrane region" description="Helical" evidence="11">
    <location>
        <begin position="97"/>
        <end position="118"/>
    </location>
</feature>
<dbReference type="UniPathway" id="UPA00705"/>
<dbReference type="Pfam" id="PF02935">
    <property type="entry name" value="COX7C"/>
    <property type="match status" value="1"/>
</dbReference>
<dbReference type="Proteomes" id="UP000076580">
    <property type="component" value="Chromosome 03"/>
</dbReference>
<keyword evidence="13" id="KW-1185">Reference proteome</keyword>
<comment type="subcellular location">
    <subcellularLocation>
        <location evidence="1">Mitochondrion inner membrane</location>
        <topology evidence="1">Single-pass membrane protein</topology>
    </subcellularLocation>
</comment>
<dbReference type="GO" id="GO:0045277">
    <property type="term" value="C:respiratory chain complex IV"/>
    <property type="evidence" value="ECO:0007669"/>
    <property type="project" value="InterPro"/>
</dbReference>
<comment type="caution">
    <text evidence="12">The sequence shown here is derived from an EMBL/GenBank/DDBJ whole genome shotgun (WGS) entry which is preliminary data.</text>
</comment>
<name>A0A151GGG9_DRECN</name>
<comment type="similarity">
    <text evidence="3">Belongs to the cytochrome c oxidase VIIc family.</text>
</comment>
<dbReference type="GeneID" id="63720811"/>
<evidence type="ECO:0000256" key="6">
    <source>
        <dbReference type="ARBA" id="ARBA00022946"/>
    </source>
</evidence>
<dbReference type="EMBL" id="LAYC01000003">
    <property type="protein sequence ID" value="KYK56200.1"/>
    <property type="molecule type" value="Genomic_DNA"/>
</dbReference>
<keyword evidence="9 11" id="KW-0472">Membrane</keyword>
<keyword evidence="4 11" id="KW-0812">Transmembrane</keyword>
<comment type="pathway">
    <text evidence="2">Energy metabolism; oxidative phosphorylation.</text>
</comment>
<dbReference type="GO" id="GO:0005743">
    <property type="term" value="C:mitochondrial inner membrane"/>
    <property type="evidence" value="ECO:0007669"/>
    <property type="project" value="UniProtKB-SubCell"/>
</dbReference>
<protein>
    <recommendedName>
        <fullName evidence="10">Cytochrome c oxidase subunit 8, mitochondrial</fullName>
    </recommendedName>
</protein>
<evidence type="ECO:0000256" key="2">
    <source>
        <dbReference type="ARBA" id="ARBA00004673"/>
    </source>
</evidence>
<accession>A0A151GGG9</accession>
<organism evidence="12 13">
    <name type="scientific">Drechmeria coniospora</name>
    <name type="common">Nematophagous fungus</name>
    <name type="synonym">Meria coniospora</name>
    <dbReference type="NCBI Taxonomy" id="98403"/>
    <lineage>
        <taxon>Eukaryota</taxon>
        <taxon>Fungi</taxon>
        <taxon>Dikarya</taxon>
        <taxon>Ascomycota</taxon>
        <taxon>Pezizomycotina</taxon>
        <taxon>Sordariomycetes</taxon>
        <taxon>Hypocreomycetidae</taxon>
        <taxon>Hypocreales</taxon>
        <taxon>Ophiocordycipitaceae</taxon>
        <taxon>Drechmeria</taxon>
    </lineage>
</organism>
<gene>
    <name evidence="12" type="ORF">DCS_08168</name>
</gene>
<dbReference type="SUPFAM" id="SSF81427">
    <property type="entry name" value="Mitochondrial cytochrome c oxidase subunit VIIc (aka VIIIa)"/>
    <property type="match status" value="1"/>
</dbReference>
<dbReference type="FunFam" id="4.10.49.10:FF:000001">
    <property type="entry name" value="Cytochrome c oxidase subunit 7C"/>
    <property type="match status" value="1"/>
</dbReference>
<evidence type="ECO:0000256" key="8">
    <source>
        <dbReference type="ARBA" id="ARBA00023128"/>
    </source>
</evidence>
<dbReference type="InterPro" id="IPR036636">
    <property type="entry name" value="COX7C/Cox8_sf"/>
</dbReference>
<keyword evidence="7 11" id="KW-1133">Transmembrane helix</keyword>
<evidence type="ECO:0000313" key="13">
    <source>
        <dbReference type="Proteomes" id="UP000076580"/>
    </source>
</evidence>
<evidence type="ECO:0000256" key="11">
    <source>
        <dbReference type="SAM" id="Phobius"/>
    </source>
</evidence>
<evidence type="ECO:0000256" key="7">
    <source>
        <dbReference type="ARBA" id="ARBA00022989"/>
    </source>
</evidence>
<dbReference type="GO" id="GO:0006123">
    <property type="term" value="P:mitochondrial electron transport, cytochrome c to oxygen"/>
    <property type="evidence" value="ECO:0007669"/>
    <property type="project" value="InterPro"/>
</dbReference>
<evidence type="ECO:0000256" key="1">
    <source>
        <dbReference type="ARBA" id="ARBA00004434"/>
    </source>
</evidence>
<dbReference type="STRING" id="98403.A0A151GGG9"/>
<keyword evidence="5" id="KW-0999">Mitochondrion inner membrane</keyword>
<evidence type="ECO:0000256" key="10">
    <source>
        <dbReference type="ARBA" id="ARBA00071004"/>
    </source>
</evidence>
<evidence type="ECO:0000256" key="3">
    <source>
        <dbReference type="ARBA" id="ARBA00010514"/>
    </source>
</evidence>
<dbReference type="InterPro" id="IPR004202">
    <property type="entry name" value="COX7C/Cox8"/>
</dbReference>
<proteinExistence type="inferred from homology"/>
<keyword evidence="8" id="KW-0496">Mitochondrion</keyword>
<evidence type="ECO:0000256" key="4">
    <source>
        <dbReference type="ARBA" id="ARBA00022692"/>
    </source>
</evidence>
<dbReference type="PANTHER" id="PTHR13313">
    <property type="entry name" value="CYTOCHROME C OXIDASE SUBUNIT VIIC"/>
    <property type="match status" value="1"/>
</dbReference>
<dbReference type="InParanoid" id="A0A151GGG9"/>